<evidence type="ECO:0000256" key="1">
    <source>
        <dbReference type="ARBA" id="ARBA00010617"/>
    </source>
</evidence>
<dbReference type="PRINTS" id="PR00359">
    <property type="entry name" value="BP450"/>
</dbReference>
<dbReference type="InterPro" id="IPR036396">
    <property type="entry name" value="Cyt_P450_sf"/>
</dbReference>
<dbReference type="PRINTS" id="PR00385">
    <property type="entry name" value="P450"/>
</dbReference>
<protein>
    <submittedName>
        <fullName evidence="8">Cytochrome P450</fullName>
    </submittedName>
</protein>
<dbReference type="RefSeq" id="WP_141632759.1">
    <property type="nucleotide sequence ID" value="NZ_VIGB01000003.1"/>
</dbReference>
<evidence type="ECO:0000313" key="8">
    <source>
        <dbReference type="EMBL" id="TQF02043.1"/>
    </source>
</evidence>
<evidence type="ECO:0000256" key="5">
    <source>
        <dbReference type="ARBA" id="ARBA00023004"/>
    </source>
</evidence>
<organism evidence="8 9">
    <name type="scientific">Kitasatospora acidiphila</name>
    <dbReference type="NCBI Taxonomy" id="2567942"/>
    <lineage>
        <taxon>Bacteria</taxon>
        <taxon>Bacillati</taxon>
        <taxon>Actinomycetota</taxon>
        <taxon>Actinomycetes</taxon>
        <taxon>Kitasatosporales</taxon>
        <taxon>Streptomycetaceae</taxon>
        <taxon>Kitasatospora</taxon>
    </lineage>
</organism>
<accession>A0A540VZ79</accession>
<comment type="similarity">
    <text evidence="1 7">Belongs to the cytochrome P450 family.</text>
</comment>
<comment type="caution">
    <text evidence="8">The sequence shown here is derived from an EMBL/GenBank/DDBJ whole genome shotgun (WGS) entry which is preliminary data.</text>
</comment>
<dbReference type="Gene3D" id="1.10.630.10">
    <property type="entry name" value="Cytochrome P450"/>
    <property type="match status" value="1"/>
</dbReference>
<sequence>MSSPLQDPEFLRNPYPTYAALRSTGPVQKLPSAGGRSGYLVTGYAEAREAFADSRLSKDTKRFFAGQDTGRNLHPAVSQSMLATDPPDHTRLRRLVTSAFTPGAVARLLPYIAAVTDSLLDTWVPGEQVDVIESLAVPLPVTVICQLLGVPEHDRAAVRAWSNDLFAAGQPTLVDAASHEVADYMSGLIAAKRRALDDSLLADLIRVRDGEDRLSEDELVSLAVLLLVAGHETTTNLIGNGLLALLQAPGSLQRLRAEPGLVESAVDELLRYDSPVSTATFRFATETLVIGSTEIPAGAPVFIAPGAANRDPARFPDPDRLDLDRDAKGHLAFGHGIHRCLGAPLARAEAAIALRAVAHRFPHLRLAVPSAELEWQHTRLMRGVQSLPTIP</sequence>
<keyword evidence="2 7" id="KW-0349">Heme</keyword>
<proteinExistence type="inferred from homology"/>
<dbReference type="SUPFAM" id="SSF48264">
    <property type="entry name" value="Cytochrome P450"/>
    <property type="match status" value="1"/>
</dbReference>
<dbReference type="CDD" id="cd11029">
    <property type="entry name" value="CYP107-like"/>
    <property type="match status" value="1"/>
</dbReference>
<evidence type="ECO:0000256" key="3">
    <source>
        <dbReference type="ARBA" id="ARBA00022723"/>
    </source>
</evidence>
<dbReference type="GO" id="GO:0005506">
    <property type="term" value="F:iron ion binding"/>
    <property type="evidence" value="ECO:0007669"/>
    <property type="project" value="InterPro"/>
</dbReference>
<dbReference type="InterPro" id="IPR002397">
    <property type="entry name" value="Cyt_P450_B"/>
</dbReference>
<keyword evidence="3 7" id="KW-0479">Metal-binding</keyword>
<dbReference type="PANTHER" id="PTHR46696">
    <property type="entry name" value="P450, PUTATIVE (EUROFUNG)-RELATED"/>
    <property type="match status" value="1"/>
</dbReference>
<dbReference type="GO" id="GO:0004497">
    <property type="term" value="F:monooxygenase activity"/>
    <property type="evidence" value="ECO:0007669"/>
    <property type="project" value="UniProtKB-KW"/>
</dbReference>
<keyword evidence="4 7" id="KW-0560">Oxidoreductase</keyword>
<keyword evidence="6 7" id="KW-0503">Monooxygenase</keyword>
<evidence type="ECO:0000313" key="9">
    <source>
        <dbReference type="Proteomes" id="UP000319103"/>
    </source>
</evidence>
<dbReference type="PANTHER" id="PTHR46696:SF1">
    <property type="entry name" value="CYTOCHROME P450 YJIB-RELATED"/>
    <property type="match status" value="1"/>
</dbReference>
<keyword evidence="9" id="KW-1185">Reference proteome</keyword>
<evidence type="ECO:0000256" key="7">
    <source>
        <dbReference type="RuleBase" id="RU000461"/>
    </source>
</evidence>
<dbReference type="GO" id="GO:0020037">
    <property type="term" value="F:heme binding"/>
    <property type="evidence" value="ECO:0007669"/>
    <property type="project" value="InterPro"/>
</dbReference>
<gene>
    <name evidence="8" type="ORF">E6W39_06815</name>
</gene>
<evidence type="ECO:0000256" key="6">
    <source>
        <dbReference type="ARBA" id="ARBA00023033"/>
    </source>
</evidence>
<evidence type="ECO:0000256" key="4">
    <source>
        <dbReference type="ARBA" id="ARBA00023002"/>
    </source>
</evidence>
<evidence type="ECO:0000256" key="2">
    <source>
        <dbReference type="ARBA" id="ARBA00022617"/>
    </source>
</evidence>
<dbReference type="GO" id="GO:0016705">
    <property type="term" value="F:oxidoreductase activity, acting on paired donors, with incorporation or reduction of molecular oxygen"/>
    <property type="evidence" value="ECO:0007669"/>
    <property type="project" value="InterPro"/>
</dbReference>
<dbReference type="PROSITE" id="PS00086">
    <property type="entry name" value="CYTOCHROME_P450"/>
    <property type="match status" value="1"/>
</dbReference>
<dbReference type="AlphaFoldDB" id="A0A540VZ79"/>
<dbReference type="InterPro" id="IPR001128">
    <property type="entry name" value="Cyt_P450"/>
</dbReference>
<dbReference type="Pfam" id="PF00067">
    <property type="entry name" value="p450"/>
    <property type="match status" value="1"/>
</dbReference>
<dbReference type="EMBL" id="VIGB01000003">
    <property type="protein sequence ID" value="TQF02043.1"/>
    <property type="molecule type" value="Genomic_DNA"/>
</dbReference>
<dbReference type="InterPro" id="IPR017972">
    <property type="entry name" value="Cyt_P450_CS"/>
</dbReference>
<keyword evidence="5 7" id="KW-0408">Iron</keyword>
<reference evidence="8 9" key="1">
    <citation type="submission" date="2019-06" db="EMBL/GenBank/DDBJ databases">
        <title>Description of Kitasatospora acidophila sp. nov. isolated from pine grove soil, and reclassification of Streptomyces novaecaesareae to Kitasatospora novaeceasareae comb. nov.</title>
        <authorList>
            <person name="Kim M.J."/>
        </authorList>
    </citation>
    <scope>NUCLEOTIDE SEQUENCE [LARGE SCALE GENOMIC DNA]</scope>
    <source>
        <strain evidence="8 9">MMS16-CNU292</strain>
    </source>
</reference>
<dbReference type="FunFam" id="1.10.630.10:FF:000018">
    <property type="entry name" value="Cytochrome P450 monooxygenase"/>
    <property type="match status" value="1"/>
</dbReference>
<dbReference type="Proteomes" id="UP000319103">
    <property type="component" value="Unassembled WGS sequence"/>
</dbReference>
<name>A0A540VZ79_9ACTN</name>
<dbReference type="OrthoDB" id="5500002at2"/>